<reference evidence="3" key="1">
    <citation type="submission" date="2020-12" db="UniProtKB">
        <authorList>
            <consortium name="WormBaseParasite"/>
        </authorList>
    </citation>
    <scope>IDENTIFICATION</scope>
    <source>
        <strain evidence="3">MHco3</strain>
    </source>
</reference>
<organism evidence="2 3">
    <name type="scientific">Haemonchus contortus</name>
    <name type="common">Barber pole worm</name>
    <dbReference type="NCBI Taxonomy" id="6289"/>
    <lineage>
        <taxon>Eukaryota</taxon>
        <taxon>Metazoa</taxon>
        <taxon>Ecdysozoa</taxon>
        <taxon>Nematoda</taxon>
        <taxon>Chromadorea</taxon>
        <taxon>Rhabditida</taxon>
        <taxon>Rhabditina</taxon>
        <taxon>Rhabditomorpha</taxon>
        <taxon>Strongyloidea</taxon>
        <taxon>Trichostrongylidae</taxon>
        <taxon>Haemonchus</taxon>
    </lineage>
</organism>
<dbReference type="Proteomes" id="UP000025227">
    <property type="component" value="Unplaced"/>
</dbReference>
<proteinExistence type="predicted"/>
<dbReference type="WBParaSite" id="HCON_00181780-00001">
    <property type="protein sequence ID" value="HCON_00181780-00001"/>
    <property type="gene ID" value="HCON_00181780"/>
</dbReference>
<dbReference type="OrthoDB" id="10058156at2759"/>
<sequence length="159" mass="17762">MVDFVLRSSDGKQHHGQSCCYVTENLDIFGWEWIQKVPELVEPLQKHISGVTIVADPTPPCREETVAKLKVSHADVSKTGLGRCTKTKATLRLNPDAHPALRKKRPVPYAYVAPLDEEIDRLLAEQCFPRSTTLPGQPRSSSSRSQLEHYGSVPTFLLD</sequence>
<evidence type="ECO:0000313" key="2">
    <source>
        <dbReference type="Proteomes" id="UP000025227"/>
    </source>
</evidence>
<evidence type="ECO:0000313" key="3">
    <source>
        <dbReference type="WBParaSite" id="HCON_00181780-00001"/>
    </source>
</evidence>
<keyword evidence="2" id="KW-1185">Reference proteome</keyword>
<evidence type="ECO:0000256" key="1">
    <source>
        <dbReference type="SAM" id="MobiDB-lite"/>
    </source>
</evidence>
<dbReference type="AlphaFoldDB" id="A0A7I4Z3M8"/>
<feature type="region of interest" description="Disordered" evidence="1">
    <location>
        <begin position="130"/>
        <end position="159"/>
    </location>
</feature>
<protein>
    <submittedName>
        <fullName evidence="3">Uncharacterized protein</fullName>
    </submittedName>
</protein>
<accession>A0A7I4Z3M8</accession>
<name>A0A7I4Z3M8_HAECO</name>